<dbReference type="GO" id="GO:0005737">
    <property type="term" value="C:cytoplasm"/>
    <property type="evidence" value="ECO:0007669"/>
    <property type="project" value="TreeGrafter"/>
</dbReference>
<proteinExistence type="predicted"/>
<dbReference type="Gene3D" id="3.90.850.10">
    <property type="entry name" value="Fumarylacetoacetase-like, C-terminal domain"/>
    <property type="match status" value="1"/>
</dbReference>
<dbReference type="AlphaFoldDB" id="A0A1A3H3Y0"/>
<dbReference type="EMBL" id="LZLC01000106">
    <property type="protein sequence ID" value="OBJ42336.1"/>
    <property type="molecule type" value="Genomic_DNA"/>
</dbReference>
<dbReference type="InterPro" id="IPR036663">
    <property type="entry name" value="Fumarylacetoacetase_C_sf"/>
</dbReference>
<reference evidence="3 4" key="1">
    <citation type="submission" date="2016-06" db="EMBL/GenBank/DDBJ databases">
        <authorList>
            <person name="Kjaerup R.B."/>
            <person name="Dalgaard T.S."/>
            <person name="Juul-Madsen H.R."/>
        </authorList>
    </citation>
    <scope>NUCLEOTIDE SEQUENCE [LARGE SCALE GENOMIC DNA]</scope>
    <source>
        <strain evidence="3 4">1127319.6</strain>
    </source>
</reference>
<dbReference type="RefSeq" id="WP_064980959.1">
    <property type="nucleotide sequence ID" value="NZ_LZLC01000106.1"/>
</dbReference>
<dbReference type="PANTHER" id="PTHR30143:SF0">
    <property type="entry name" value="2-KETO-4-PENTENOATE HYDRATASE"/>
    <property type="match status" value="1"/>
</dbReference>
<dbReference type="InterPro" id="IPR050772">
    <property type="entry name" value="Hydratase-Decarb/MhpD_sf"/>
</dbReference>
<dbReference type="Proteomes" id="UP000093898">
    <property type="component" value="Unassembled WGS sequence"/>
</dbReference>
<dbReference type="SUPFAM" id="SSF56529">
    <property type="entry name" value="FAH"/>
    <property type="match status" value="1"/>
</dbReference>
<dbReference type="OrthoDB" id="9792137at2"/>
<gene>
    <name evidence="3" type="ORF">A5630_21190</name>
</gene>
<sequence>MSLTAEELRAAADLLDTARLSRVPTAPLTARYPTLSVDNAYAIQKINLDRRLRVGHTVVGHKIGLTSEPMQTLLGVDEPDFGYVLDDMVAPDGGRITADRFCAPRVEPEIAFLLHTALRGPGVTADDVRAATEAVAVALEIVDSRVADWQITLPDTVADNASSGAVVLGEWVPFSASLDLPNARASLRLNDTEIDTGLGSAVLGDPAAAVAWLANALETYDIDIAAGQFVMSGSFTSAAFIRPGDRADATITGLGTVSLHID</sequence>
<dbReference type="PANTHER" id="PTHR30143">
    <property type="entry name" value="ACID HYDRATASE"/>
    <property type="match status" value="1"/>
</dbReference>
<comment type="caution">
    <text evidence="3">The sequence shown here is derived from an EMBL/GenBank/DDBJ whole genome shotgun (WGS) entry which is preliminary data.</text>
</comment>
<keyword evidence="1" id="KW-0456">Lyase</keyword>
<name>A0A1A3H3Y0_MYCMU</name>
<evidence type="ECO:0000313" key="4">
    <source>
        <dbReference type="Proteomes" id="UP000093898"/>
    </source>
</evidence>
<evidence type="ECO:0000259" key="2">
    <source>
        <dbReference type="Pfam" id="PF01557"/>
    </source>
</evidence>
<accession>A0A1A3H3Y0</accession>
<protein>
    <submittedName>
        <fullName evidence="3">2-keto-4-pentenoate hydratase</fullName>
    </submittedName>
</protein>
<dbReference type="GO" id="GO:0008684">
    <property type="term" value="F:2-oxopent-4-enoate hydratase activity"/>
    <property type="evidence" value="ECO:0007669"/>
    <property type="project" value="TreeGrafter"/>
</dbReference>
<evidence type="ECO:0000256" key="1">
    <source>
        <dbReference type="ARBA" id="ARBA00023239"/>
    </source>
</evidence>
<evidence type="ECO:0000313" key="3">
    <source>
        <dbReference type="EMBL" id="OBJ42336.1"/>
    </source>
</evidence>
<organism evidence="3 4">
    <name type="scientific">Mycolicibacterium mucogenicum</name>
    <name type="common">Mycobacterium mucogenicum</name>
    <dbReference type="NCBI Taxonomy" id="56689"/>
    <lineage>
        <taxon>Bacteria</taxon>
        <taxon>Bacillati</taxon>
        <taxon>Actinomycetota</taxon>
        <taxon>Actinomycetes</taxon>
        <taxon>Mycobacteriales</taxon>
        <taxon>Mycobacteriaceae</taxon>
        <taxon>Mycolicibacterium</taxon>
    </lineage>
</organism>
<dbReference type="Pfam" id="PF01557">
    <property type="entry name" value="FAA_hydrolase"/>
    <property type="match status" value="1"/>
</dbReference>
<feature type="domain" description="Fumarylacetoacetase-like C-terminal" evidence="2">
    <location>
        <begin position="76"/>
        <end position="258"/>
    </location>
</feature>
<dbReference type="InterPro" id="IPR011234">
    <property type="entry name" value="Fumarylacetoacetase-like_C"/>
</dbReference>